<evidence type="ECO:0000313" key="1">
    <source>
        <dbReference type="EMBL" id="KII75065.1"/>
    </source>
</evidence>
<dbReference type="AlphaFoldDB" id="A0A0C2NFC7"/>
<sequence length="105" mass="12195">MTLVGVILQKTPFDQSVVRVVTGSRRLRIIPAFLYPLRLCYRGHWLKVKNCVGKRFRSLSKRKGIVYASCWKCRNRLNRVWNLPLSAKSSEASLNKYDYPQYSGS</sequence>
<dbReference type="EMBL" id="JWZT01000046">
    <property type="protein sequence ID" value="KII75065.1"/>
    <property type="molecule type" value="Genomic_DNA"/>
</dbReference>
<proteinExistence type="predicted"/>
<gene>
    <name evidence="1" type="ORF">RF11_03137</name>
</gene>
<evidence type="ECO:0000313" key="2">
    <source>
        <dbReference type="Proteomes" id="UP000031668"/>
    </source>
</evidence>
<keyword evidence="2" id="KW-1185">Reference proteome</keyword>
<organism evidence="1 2">
    <name type="scientific">Thelohanellus kitauei</name>
    <name type="common">Myxosporean</name>
    <dbReference type="NCBI Taxonomy" id="669202"/>
    <lineage>
        <taxon>Eukaryota</taxon>
        <taxon>Metazoa</taxon>
        <taxon>Cnidaria</taxon>
        <taxon>Myxozoa</taxon>
        <taxon>Myxosporea</taxon>
        <taxon>Bivalvulida</taxon>
        <taxon>Platysporina</taxon>
        <taxon>Myxobolidae</taxon>
        <taxon>Thelohanellus</taxon>
    </lineage>
</organism>
<protein>
    <submittedName>
        <fullName evidence="1">Uncharacterized protein</fullName>
    </submittedName>
</protein>
<comment type="caution">
    <text evidence="1">The sequence shown here is derived from an EMBL/GenBank/DDBJ whole genome shotgun (WGS) entry which is preliminary data.</text>
</comment>
<dbReference type="Proteomes" id="UP000031668">
    <property type="component" value="Unassembled WGS sequence"/>
</dbReference>
<accession>A0A0C2NFC7</accession>
<reference evidence="1 2" key="1">
    <citation type="journal article" date="2014" name="Genome Biol. Evol.">
        <title>The genome of the myxosporean Thelohanellus kitauei shows adaptations to nutrient acquisition within its fish host.</title>
        <authorList>
            <person name="Yang Y."/>
            <person name="Xiong J."/>
            <person name="Zhou Z."/>
            <person name="Huo F."/>
            <person name="Miao W."/>
            <person name="Ran C."/>
            <person name="Liu Y."/>
            <person name="Zhang J."/>
            <person name="Feng J."/>
            <person name="Wang M."/>
            <person name="Wang M."/>
            <person name="Wang L."/>
            <person name="Yao B."/>
        </authorList>
    </citation>
    <scope>NUCLEOTIDE SEQUENCE [LARGE SCALE GENOMIC DNA]</scope>
    <source>
        <strain evidence="1">Wuqing</strain>
    </source>
</reference>
<name>A0A0C2NFC7_THEKT</name>